<accession>A0ABM5LR00</accession>
<evidence type="ECO:0000256" key="2">
    <source>
        <dbReference type="ARBA" id="ARBA00023125"/>
    </source>
</evidence>
<dbReference type="Pfam" id="PF08279">
    <property type="entry name" value="HTH_11"/>
    <property type="match status" value="1"/>
</dbReference>
<dbReference type="CDD" id="cd01029">
    <property type="entry name" value="TOPRIM_primases"/>
    <property type="match status" value="1"/>
</dbReference>
<keyword evidence="3" id="KW-0804">Transcription</keyword>
<dbReference type="Gene3D" id="1.10.10.10">
    <property type="entry name" value="Winged helix-like DNA-binding domain superfamily/Winged helix DNA-binding domain"/>
    <property type="match status" value="1"/>
</dbReference>
<dbReference type="PROSITE" id="PS00894">
    <property type="entry name" value="HTH_DEOR_1"/>
    <property type="match status" value="1"/>
</dbReference>
<keyword evidence="2" id="KW-0238">DNA-binding</keyword>
<dbReference type="InterPro" id="IPR013196">
    <property type="entry name" value="HTH_11"/>
</dbReference>
<dbReference type="RefSeq" id="WP_013150501.1">
    <property type="nucleotide sequence ID" value="NC_014209.1"/>
</dbReference>
<dbReference type="InterPro" id="IPR018356">
    <property type="entry name" value="Tscrpt_reg_HTH_DeoR_CS"/>
</dbReference>
<dbReference type="SUPFAM" id="SSF57783">
    <property type="entry name" value="Zinc beta-ribbon"/>
    <property type="match status" value="1"/>
</dbReference>
<evidence type="ECO:0000256" key="1">
    <source>
        <dbReference type="ARBA" id="ARBA00023015"/>
    </source>
</evidence>
<gene>
    <name evidence="6" type="ordered locus">Tmath_1503</name>
</gene>
<feature type="region of interest" description="Disordered" evidence="4">
    <location>
        <begin position="641"/>
        <end position="675"/>
    </location>
</feature>
<dbReference type="InterPro" id="IPR001034">
    <property type="entry name" value="DeoR_HTH"/>
</dbReference>
<feature type="domain" description="HTH deoR-type" evidence="5">
    <location>
        <begin position="597"/>
        <end position="652"/>
    </location>
</feature>
<dbReference type="Gene3D" id="3.40.50.300">
    <property type="entry name" value="P-loop containing nucleotide triphosphate hydrolases"/>
    <property type="match status" value="1"/>
</dbReference>
<dbReference type="Pfam" id="PF13481">
    <property type="entry name" value="AAA_25"/>
    <property type="match status" value="1"/>
</dbReference>
<evidence type="ECO:0000259" key="5">
    <source>
        <dbReference type="PROSITE" id="PS51000"/>
    </source>
</evidence>
<dbReference type="SMART" id="SM00420">
    <property type="entry name" value="HTH_DEOR"/>
    <property type="match status" value="1"/>
</dbReference>
<name>A0ABM5LR00_THEM3</name>
<dbReference type="EMBL" id="CP002032">
    <property type="protein sequence ID" value="ADH61214.1"/>
    <property type="molecule type" value="Genomic_DNA"/>
</dbReference>
<protein>
    <submittedName>
        <fullName evidence="6">Regulatory protein DeoR</fullName>
    </submittedName>
</protein>
<evidence type="ECO:0000313" key="6">
    <source>
        <dbReference type="EMBL" id="ADH61214.1"/>
    </source>
</evidence>
<evidence type="ECO:0000256" key="4">
    <source>
        <dbReference type="SAM" id="MobiDB-lite"/>
    </source>
</evidence>
<dbReference type="Proteomes" id="UP000002064">
    <property type="component" value="Chromosome"/>
</dbReference>
<evidence type="ECO:0000313" key="7">
    <source>
        <dbReference type="Proteomes" id="UP000002064"/>
    </source>
</evidence>
<sequence length="675" mass="77575">MKKWRVDFNESLHPEPWRDFYARYFPELDRMDIKEDGFTIQSLKCLYHDDRKPSATVNIKSGFYVCHVCGSFSPYRFLVEIVGIAPEDASYFINDYLRELYVKDERTGRYIHAFPHYDPSHTYIPTPGQEEEFEEFIKEAKARLRPELPIVQEYITARGIKYEMLERFEWGYVPHDEETGQVECLVVPFRVRGKIRAIRGRAYDGRKGAVKNSRFSLWNLDSLEGKSQAVIVEGESDALRTIQALEACGVDIPVVSVPGNNFRKEWKREFDGIRTVYLIPQDDDASANFVRSAIAVLGEERCKVVELPWKRGDVGKDICEWLTRNNHTDQELVELIPLEEHQDRFSRYYRVEELLKREPAEPDWLVRGMIARGQKILVQGPPKQMKTWFVLSLLKALSRGENVCGVPFWKTTVSGVKAVMVEEEHSTNALIQRVQQSLAGTSNIVIPHRTGVKLLPKNPEFEDLLNFIDDFRPDLLVFDPLRSFFDGDENDSSVMQQVFAPLNMLLRKYPQMAVVVVDHTAKKLSDVLVYASRGSSVKGAEMDGVIDIRKFQKDEEVGVVVTGEFRDAETVENLSLKFENGNLVYDDGFRINIKLKDSEVRLQKLEKLLTQRSYTQKELTDLLKVSDQTVRNDISKLRAGGFTIEEEGGHQGSPKTYTLTKTPDGWKADDEDSDE</sequence>
<reference evidence="6 7" key="1">
    <citation type="submission" date="2010-05" db="EMBL/GenBank/DDBJ databases">
        <title>Complete sequence of Thermoanaerobacter mathranii subsp. mathranii mathranii str. A3.</title>
        <authorList>
            <consortium name="US DOE Joint Genome Institute"/>
            <person name="Lucas S."/>
            <person name="Copeland A."/>
            <person name="Lapidus A."/>
            <person name="Cheng J.-F."/>
            <person name="Bruce D."/>
            <person name="Goodwin L."/>
            <person name="Pitluck S."/>
            <person name="Held B."/>
            <person name="Detter J.C."/>
            <person name="Han C."/>
            <person name="Tapia R."/>
            <person name="Land M."/>
            <person name="Hauser L."/>
            <person name="Kyrpides N."/>
            <person name="Mikhailova N."/>
            <person name="Zhou J."/>
            <person name="Hemme C."/>
            <person name="Woyke T."/>
        </authorList>
    </citation>
    <scope>NUCLEOTIDE SEQUENCE [LARGE SCALE GENOMIC DNA]</scope>
    <source>
        <strain evidence="6 7">A3</strain>
    </source>
</reference>
<dbReference type="SUPFAM" id="SSF56731">
    <property type="entry name" value="DNA primase core"/>
    <property type="match status" value="1"/>
</dbReference>
<proteinExistence type="predicted"/>
<dbReference type="PROSITE" id="PS51000">
    <property type="entry name" value="HTH_DEOR_2"/>
    <property type="match status" value="1"/>
</dbReference>
<organism evidence="6 7">
    <name type="scientific">Thermoanaerobacter mathranii subsp. mathranii (strain DSM 11426 / CCUG 53645 / CIP 108742 / A3)</name>
    <dbReference type="NCBI Taxonomy" id="583358"/>
    <lineage>
        <taxon>Bacteria</taxon>
        <taxon>Bacillati</taxon>
        <taxon>Bacillota</taxon>
        <taxon>Clostridia</taxon>
        <taxon>Thermoanaerobacterales</taxon>
        <taxon>Thermoanaerobacteraceae</taxon>
        <taxon>Thermoanaerobacter</taxon>
    </lineage>
</organism>
<keyword evidence="7" id="KW-1185">Reference proteome</keyword>
<dbReference type="SUPFAM" id="SSF46785">
    <property type="entry name" value="Winged helix' DNA-binding domain"/>
    <property type="match status" value="1"/>
</dbReference>
<dbReference type="InterPro" id="IPR034154">
    <property type="entry name" value="TOPRIM_DnaG/twinkle"/>
</dbReference>
<dbReference type="InterPro" id="IPR027417">
    <property type="entry name" value="P-loop_NTPase"/>
</dbReference>
<dbReference type="Gene3D" id="3.40.1360.10">
    <property type="match status" value="1"/>
</dbReference>
<dbReference type="InterPro" id="IPR036390">
    <property type="entry name" value="WH_DNA-bd_sf"/>
</dbReference>
<evidence type="ECO:0000256" key="3">
    <source>
        <dbReference type="ARBA" id="ARBA00023163"/>
    </source>
</evidence>
<dbReference type="InterPro" id="IPR036388">
    <property type="entry name" value="WH-like_DNA-bd_sf"/>
</dbReference>
<dbReference type="SUPFAM" id="SSF52540">
    <property type="entry name" value="P-loop containing nucleoside triphosphate hydrolases"/>
    <property type="match status" value="1"/>
</dbReference>
<keyword evidence="1" id="KW-0805">Transcription regulation</keyword>